<dbReference type="GO" id="GO:0043856">
    <property type="term" value="F:anti-sigma factor antagonist activity"/>
    <property type="evidence" value="ECO:0007669"/>
    <property type="project" value="InterPro"/>
</dbReference>
<dbReference type="InterPro" id="IPR036513">
    <property type="entry name" value="STAS_dom_sf"/>
</dbReference>
<evidence type="ECO:0000256" key="3">
    <source>
        <dbReference type="SAM" id="MobiDB-lite"/>
    </source>
</evidence>
<gene>
    <name evidence="5" type="ORF">FHX40_0919</name>
</gene>
<dbReference type="Pfam" id="PF13466">
    <property type="entry name" value="STAS_2"/>
    <property type="match status" value="1"/>
</dbReference>
<dbReference type="PROSITE" id="PS50801">
    <property type="entry name" value="STAS"/>
    <property type="match status" value="1"/>
</dbReference>
<comment type="similarity">
    <text evidence="1 2">Belongs to the anti-sigma-factor antagonist family.</text>
</comment>
<dbReference type="EMBL" id="VFPQ01000001">
    <property type="protein sequence ID" value="TQM74251.1"/>
    <property type="molecule type" value="Genomic_DNA"/>
</dbReference>
<sequence length="136" mass="14698">MPRTRTRRPRLSTVPPRRHRRLDDLSLGPRPAASVLTLYGGAALPVVTVGGEIDLATAPLLDRHLAAVITPTCPDVVVDLGRVAFMDASGLGVLVRADNRARRYGGRVRLTRIPVKVSRLLRAVGMTGYFPVVPST</sequence>
<name>A0A543IUK0_9ACTN</name>
<evidence type="ECO:0000259" key="4">
    <source>
        <dbReference type="PROSITE" id="PS50801"/>
    </source>
</evidence>
<accession>A0A543IUK0</accession>
<reference evidence="5 6" key="1">
    <citation type="submission" date="2019-06" db="EMBL/GenBank/DDBJ databases">
        <title>Sequencing the genomes of 1000 actinobacteria strains.</title>
        <authorList>
            <person name="Klenk H.-P."/>
        </authorList>
    </citation>
    <scope>NUCLEOTIDE SEQUENCE [LARGE SCALE GENOMIC DNA]</scope>
    <source>
        <strain evidence="5 6">DSM 43186</strain>
    </source>
</reference>
<dbReference type="SUPFAM" id="SSF52091">
    <property type="entry name" value="SpoIIaa-like"/>
    <property type="match status" value="1"/>
</dbReference>
<feature type="compositionally biased region" description="Basic residues" evidence="3">
    <location>
        <begin position="1"/>
        <end position="20"/>
    </location>
</feature>
<dbReference type="InterPro" id="IPR058548">
    <property type="entry name" value="MlaB-like_STAS"/>
</dbReference>
<protein>
    <recommendedName>
        <fullName evidence="2">Anti-sigma factor antagonist</fullName>
    </recommendedName>
</protein>
<dbReference type="AlphaFoldDB" id="A0A543IUK0"/>
<organism evidence="5 6">
    <name type="scientific">Thermopolyspora flexuosa</name>
    <dbReference type="NCBI Taxonomy" id="103836"/>
    <lineage>
        <taxon>Bacteria</taxon>
        <taxon>Bacillati</taxon>
        <taxon>Actinomycetota</taxon>
        <taxon>Actinomycetes</taxon>
        <taxon>Streptosporangiales</taxon>
        <taxon>Streptosporangiaceae</taxon>
        <taxon>Thermopolyspora</taxon>
    </lineage>
</organism>
<keyword evidence="6" id="KW-1185">Reference proteome</keyword>
<evidence type="ECO:0000256" key="2">
    <source>
        <dbReference type="RuleBase" id="RU003749"/>
    </source>
</evidence>
<dbReference type="NCBIfam" id="TIGR00377">
    <property type="entry name" value="ant_ant_sig"/>
    <property type="match status" value="1"/>
</dbReference>
<comment type="caution">
    <text evidence="5">The sequence shown here is derived from an EMBL/GenBank/DDBJ whole genome shotgun (WGS) entry which is preliminary data.</text>
</comment>
<dbReference type="Proteomes" id="UP000319213">
    <property type="component" value="Unassembled WGS sequence"/>
</dbReference>
<dbReference type="PANTHER" id="PTHR33495:SF2">
    <property type="entry name" value="ANTI-SIGMA FACTOR ANTAGONIST TM_1081-RELATED"/>
    <property type="match status" value="1"/>
</dbReference>
<evidence type="ECO:0000313" key="5">
    <source>
        <dbReference type="EMBL" id="TQM74251.1"/>
    </source>
</evidence>
<proteinExistence type="inferred from homology"/>
<dbReference type="CDD" id="cd07043">
    <property type="entry name" value="STAS_anti-anti-sigma_factors"/>
    <property type="match status" value="1"/>
</dbReference>
<dbReference type="RefSeq" id="WP_170198709.1">
    <property type="nucleotide sequence ID" value="NZ_BMPV01000006.1"/>
</dbReference>
<dbReference type="PANTHER" id="PTHR33495">
    <property type="entry name" value="ANTI-SIGMA FACTOR ANTAGONIST TM_1081-RELATED-RELATED"/>
    <property type="match status" value="1"/>
</dbReference>
<evidence type="ECO:0000313" key="6">
    <source>
        <dbReference type="Proteomes" id="UP000319213"/>
    </source>
</evidence>
<evidence type="ECO:0000256" key="1">
    <source>
        <dbReference type="ARBA" id="ARBA00009013"/>
    </source>
</evidence>
<dbReference type="InterPro" id="IPR003658">
    <property type="entry name" value="Anti-sigma_ant"/>
</dbReference>
<dbReference type="InterPro" id="IPR002645">
    <property type="entry name" value="STAS_dom"/>
</dbReference>
<feature type="region of interest" description="Disordered" evidence="3">
    <location>
        <begin position="1"/>
        <end position="26"/>
    </location>
</feature>
<dbReference type="Gene3D" id="3.30.750.24">
    <property type="entry name" value="STAS domain"/>
    <property type="match status" value="1"/>
</dbReference>
<feature type="domain" description="STAS" evidence="4">
    <location>
        <begin position="46"/>
        <end position="136"/>
    </location>
</feature>